<dbReference type="EMBL" id="JBFQXQ010000001">
    <property type="protein sequence ID" value="MEX3172687.1"/>
    <property type="molecule type" value="Genomic_DNA"/>
</dbReference>
<keyword evidence="4" id="KW-0804">Transcription</keyword>
<dbReference type="InterPro" id="IPR005119">
    <property type="entry name" value="LysR_subst-bd"/>
</dbReference>
<dbReference type="Proteomes" id="UP001558101">
    <property type="component" value="Unassembled WGS sequence"/>
</dbReference>
<dbReference type="PROSITE" id="PS50931">
    <property type="entry name" value="HTH_LYSR"/>
    <property type="match status" value="1"/>
</dbReference>
<dbReference type="SUPFAM" id="SSF46785">
    <property type="entry name" value="Winged helix' DNA-binding domain"/>
    <property type="match status" value="1"/>
</dbReference>
<keyword evidence="2" id="KW-0805">Transcription regulation</keyword>
<organism evidence="6 7">
    <name type="scientific">Serratia quinivorans</name>
    <dbReference type="NCBI Taxonomy" id="137545"/>
    <lineage>
        <taxon>Bacteria</taxon>
        <taxon>Pseudomonadati</taxon>
        <taxon>Pseudomonadota</taxon>
        <taxon>Gammaproteobacteria</taxon>
        <taxon>Enterobacterales</taxon>
        <taxon>Yersiniaceae</taxon>
        <taxon>Serratia</taxon>
    </lineage>
</organism>
<comment type="caution">
    <text evidence="6">The sequence shown here is derived from an EMBL/GenBank/DDBJ whole genome shotgun (WGS) entry which is preliminary data.</text>
</comment>
<dbReference type="Gene3D" id="3.40.190.290">
    <property type="match status" value="1"/>
</dbReference>
<dbReference type="InterPro" id="IPR050176">
    <property type="entry name" value="LTTR"/>
</dbReference>
<gene>
    <name evidence="6" type="ORF">AB4M04_11380</name>
</gene>
<name>A0ABV3UI69_9GAMM</name>
<dbReference type="PRINTS" id="PR00039">
    <property type="entry name" value="HTHLYSR"/>
</dbReference>
<evidence type="ECO:0000259" key="5">
    <source>
        <dbReference type="PROSITE" id="PS50931"/>
    </source>
</evidence>
<dbReference type="InterPro" id="IPR036388">
    <property type="entry name" value="WH-like_DNA-bd_sf"/>
</dbReference>
<evidence type="ECO:0000256" key="1">
    <source>
        <dbReference type="ARBA" id="ARBA00009437"/>
    </source>
</evidence>
<accession>A0ABV3UI69</accession>
<keyword evidence="3" id="KW-0238">DNA-binding</keyword>
<dbReference type="Gene3D" id="1.10.10.10">
    <property type="entry name" value="Winged helix-like DNA-binding domain superfamily/Winged helix DNA-binding domain"/>
    <property type="match status" value="1"/>
</dbReference>
<sequence>MYLVSKNLRSFMVSATKGSFTEAAESLNITTSPLSKMISGLESYFGTKLFFRTPDGITLSHEGEALYQLLLPHYEALCNIENDLRGMGRIQEKNTARELVIGSCGGFLSNTTQLISEVLNSKIFNSVRISLIHGKSHLNRKEEAFKLLSKGNIQVLLSYEPFDFSEEVETLSIGEVKFVALISTKLHEKYPSDQEKLKNIPLIQHDFEADNPLHQMFKRKIVNLSEAKRPITLPELNQRVSAVEQGLGFSLIPEALFTPKNNLLQIVPFMEEDPIIVNRYVYFLKESDEEVKHEILSLLKSSF</sequence>
<comment type="similarity">
    <text evidence="1">Belongs to the LysR transcriptional regulatory family.</text>
</comment>
<dbReference type="Pfam" id="PF00126">
    <property type="entry name" value="HTH_1"/>
    <property type="match status" value="1"/>
</dbReference>
<dbReference type="PANTHER" id="PTHR30579">
    <property type="entry name" value="TRANSCRIPTIONAL REGULATOR"/>
    <property type="match status" value="1"/>
</dbReference>
<proteinExistence type="inferred from homology"/>
<evidence type="ECO:0000313" key="6">
    <source>
        <dbReference type="EMBL" id="MEX3172687.1"/>
    </source>
</evidence>
<dbReference type="InterPro" id="IPR036390">
    <property type="entry name" value="WH_DNA-bd_sf"/>
</dbReference>
<dbReference type="SUPFAM" id="SSF53850">
    <property type="entry name" value="Periplasmic binding protein-like II"/>
    <property type="match status" value="1"/>
</dbReference>
<dbReference type="Pfam" id="PF03466">
    <property type="entry name" value="LysR_substrate"/>
    <property type="match status" value="1"/>
</dbReference>
<evidence type="ECO:0000256" key="4">
    <source>
        <dbReference type="ARBA" id="ARBA00023163"/>
    </source>
</evidence>
<evidence type="ECO:0000256" key="3">
    <source>
        <dbReference type="ARBA" id="ARBA00023125"/>
    </source>
</evidence>
<reference evidence="6 7" key="1">
    <citation type="submission" date="2024-07" db="EMBL/GenBank/DDBJ databases">
        <title>Genomes of novel Serratia strains from suburban soil.</title>
        <authorList>
            <person name="Markert E.X."/>
            <person name="Severe K."/>
            <person name="Severe L."/>
            <person name="Twing K.I."/>
            <person name="Ward L.M."/>
        </authorList>
    </citation>
    <scope>NUCLEOTIDE SEQUENCE [LARGE SCALE GENOMIC DNA]</scope>
    <source>
        <strain evidence="6 7">3C-UT</strain>
    </source>
</reference>
<keyword evidence="7" id="KW-1185">Reference proteome</keyword>
<dbReference type="RefSeq" id="WP_261434295.1">
    <property type="nucleotide sequence ID" value="NZ_CAMKID010000002.1"/>
</dbReference>
<protein>
    <submittedName>
        <fullName evidence="6">LysR family transcriptional regulator</fullName>
    </submittedName>
</protein>
<evidence type="ECO:0000313" key="7">
    <source>
        <dbReference type="Proteomes" id="UP001558101"/>
    </source>
</evidence>
<evidence type="ECO:0000256" key="2">
    <source>
        <dbReference type="ARBA" id="ARBA00023015"/>
    </source>
</evidence>
<dbReference type="InterPro" id="IPR000847">
    <property type="entry name" value="LysR_HTH_N"/>
</dbReference>
<feature type="domain" description="HTH lysR-type" evidence="5">
    <location>
        <begin position="1"/>
        <end position="60"/>
    </location>
</feature>